<evidence type="ECO:0000256" key="4">
    <source>
        <dbReference type="ARBA" id="ARBA00022842"/>
    </source>
</evidence>
<dbReference type="InterPro" id="IPR036412">
    <property type="entry name" value="HAD-like_sf"/>
</dbReference>
<name>A0A1Y1LH39_PHOPY</name>
<evidence type="ECO:0000256" key="2">
    <source>
        <dbReference type="ARBA" id="ARBA00022723"/>
    </source>
</evidence>
<dbReference type="InterPro" id="IPR023214">
    <property type="entry name" value="HAD_sf"/>
</dbReference>
<gene>
    <name evidence="8" type="ORF">PPYR_06589</name>
</gene>
<evidence type="ECO:0000256" key="3">
    <source>
        <dbReference type="ARBA" id="ARBA00022801"/>
    </source>
</evidence>
<dbReference type="Gene3D" id="3.40.50.1000">
    <property type="entry name" value="HAD superfamily/HAD-like"/>
    <property type="match status" value="1"/>
</dbReference>
<organism evidence="7">
    <name type="scientific">Photinus pyralis</name>
    <name type="common">Common eastern firefly</name>
    <name type="synonym">Lampyris pyralis</name>
    <dbReference type="NCBI Taxonomy" id="7054"/>
    <lineage>
        <taxon>Eukaryota</taxon>
        <taxon>Metazoa</taxon>
        <taxon>Ecdysozoa</taxon>
        <taxon>Arthropoda</taxon>
        <taxon>Hexapoda</taxon>
        <taxon>Insecta</taxon>
        <taxon>Pterygota</taxon>
        <taxon>Neoptera</taxon>
        <taxon>Endopterygota</taxon>
        <taxon>Coleoptera</taxon>
        <taxon>Polyphaga</taxon>
        <taxon>Elateriformia</taxon>
        <taxon>Elateroidea</taxon>
        <taxon>Lampyridae</taxon>
        <taxon>Lampyrinae</taxon>
        <taxon>Photinus</taxon>
    </lineage>
</organism>
<reference evidence="7" key="1">
    <citation type="journal article" date="2016" name="Sci. Rep.">
        <title>Molecular characterization of firefly nuptial gifts: a multi-omics approach sheds light on postcopulatory sexual selection.</title>
        <authorList>
            <person name="Al-Wathiqui N."/>
            <person name="Fallon T.R."/>
            <person name="South A."/>
            <person name="Weng J.K."/>
            <person name="Lewis S.M."/>
        </authorList>
    </citation>
    <scope>NUCLEOTIDE SEQUENCE</scope>
</reference>
<sequence length="472" mass="54165">MIASRWLHRKLFLRDCNKFACVRARIRFSTATGRGAINNAIRLETTSEFRAKTVTMSGHSIKFSDYDCLGFDLDNTICRYKIGAMIKLEYETLSKFLVEQKGYPSNHLLKPMENNLDFMLKGLILDVENGNLLRIASDGHIIHGSHGTRELTRQQLVDYYGTPCRWEATDHFSNDPLHTWNGPFSEKMRTLLDYFDMPAGLVFARAVDSLDEQNGGPLKSYKIWPDLLDAIQDMFQKEHFQLNKGGYFKEIKENPQQYIHKCSDQLINWFKGLRSKNKLLFVITGSNVDFASHTASNSLGADWKELFDIVICFAKKPGFFIGDRPFIALNDFEEIGPIDEKDLKRGEVYTYGNWKGLRNFLKKQSGLDDPKILYFGDNLVQDVYTPAVHTPCDTVAICEELQAEGVFGHDRNHADELVLISSTWGSYFHHEASRKHTIWHDIITKHSKTCIPSLEYVATKPIDYEYGSIQLQ</sequence>
<evidence type="ECO:0000256" key="5">
    <source>
        <dbReference type="ARBA" id="ARBA00022990"/>
    </source>
</evidence>
<accession>A0A1Y1LH39</accession>
<keyword evidence="5" id="KW-0007">Acetylation</keyword>
<dbReference type="PANTHER" id="PTHR12103">
    <property type="entry name" value="5'-NUCLEOTIDASE DOMAIN-CONTAINING"/>
    <property type="match status" value="1"/>
</dbReference>
<reference evidence="8" key="3">
    <citation type="submission" date="2019-08" db="EMBL/GenBank/DDBJ databases">
        <authorList>
            <consortium name="Photinus pyralis genome working group"/>
            <person name="Fallon T.R."/>
            <person name="Sander Lower S.E."/>
            <person name="Weng J.-K."/>
        </authorList>
    </citation>
    <scope>NUCLEOTIDE SEQUENCE</scope>
    <source>
        <strain evidence="8">1611_PpyrPB1</strain>
        <tissue evidence="8">Whole body</tissue>
    </source>
</reference>
<dbReference type="Pfam" id="PF05761">
    <property type="entry name" value="5_nucleotid"/>
    <property type="match status" value="1"/>
</dbReference>
<evidence type="ECO:0000313" key="9">
    <source>
        <dbReference type="Proteomes" id="UP000327044"/>
    </source>
</evidence>
<evidence type="ECO:0000256" key="1">
    <source>
        <dbReference type="ARBA" id="ARBA00009589"/>
    </source>
</evidence>
<proteinExistence type="inferred from homology"/>
<dbReference type="EMBL" id="GEZM01055732">
    <property type="protein sequence ID" value="JAV72959.1"/>
    <property type="molecule type" value="Transcribed_RNA"/>
</dbReference>
<evidence type="ECO:0000256" key="6">
    <source>
        <dbReference type="ARBA" id="ARBA00069357"/>
    </source>
</evidence>
<dbReference type="SUPFAM" id="SSF56784">
    <property type="entry name" value="HAD-like"/>
    <property type="match status" value="1"/>
</dbReference>
<dbReference type="InterPro" id="IPR008380">
    <property type="entry name" value="HAD-SF_hydro_IG_5-nucl"/>
</dbReference>
<dbReference type="GO" id="GO:0008253">
    <property type="term" value="F:5'-nucleotidase activity"/>
    <property type="evidence" value="ECO:0007669"/>
    <property type="project" value="TreeGrafter"/>
</dbReference>
<evidence type="ECO:0000313" key="8">
    <source>
        <dbReference type="EMBL" id="KAB0800850.1"/>
    </source>
</evidence>
<dbReference type="EMBL" id="VVIM01000004">
    <property type="protein sequence ID" value="KAB0800850.1"/>
    <property type="molecule type" value="Genomic_DNA"/>
</dbReference>
<keyword evidence="3" id="KW-0378">Hydrolase</keyword>
<dbReference type="NCBIfam" id="TIGR02244">
    <property type="entry name" value="HAD-IG-Ncltidse"/>
    <property type="match status" value="1"/>
</dbReference>
<keyword evidence="4" id="KW-0460">Magnesium</keyword>
<dbReference type="AlphaFoldDB" id="A0A1Y1LH39"/>
<dbReference type="GO" id="GO:0046872">
    <property type="term" value="F:metal ion binding"/>
    <property type="evidence" value="ECO:0007669"/>
    <property type="project" value="UniProtKB-KW"/>
</dbReference>
<dbReference type="FunFam" id="3.40.50.1000:FF:000086">
    <property type="entry name" value="LD24878p"/>
    <property type="match status" value="1"/>
</dbReference>
<dbReference type="OrthoDB" id="6503940at2759"/>
<evidence type="ECO:0000313" key="7">
    <source>
        <dbReference type="EMBL" id="JAV72959.1"/>
    </source>
</evidence>
<protein>
    <recommendedName>
        <fullName evidence="6">5'-nucleotidase domain-containing protein 1</fullName>
    </recommendedName>
</protein>
<comment type="similarity">
    <text evidence="1">Belongs to the 5'(3')-deoxyribonucleotidase family.</text>
</comment>
<keyword evidence="2" id="KW-0479">Metal-binding</keyword>
<dbReference type="PANTHER" id="PTHR12103:SF38">
    <property type="entry name" value="5'-NUCLEOTIDASE DOMAIN-CONTAINING PROTEIN 1"/>
    <property type="match status" value="1"/>
</dbReference>
<dbReference type="Proteomes" id="UP000327044">
    <property type="component" value="Unassembled WGS sequence"/>
</dbReference>
<dbReference type="InParanoid" id="A0A1Y1LH39"/>
<reference evidence="8 9" key="2">
    <citation type="journal article" date="2018" name="Elife">
        <title>Firefly genomes illuminate parallel origins of bioluminescence in beetles.</title>
        <authorList>
            <person name="Fallon T.R."/>
            <person name="Lower S.E."/>
            <person name="Chang C.H."/>
            <person name="Bessho-Uehara M."/>
            <person name="Martin G.J."/>
            <person name="Bewick A.J."/>
            <person name="Behringer M."/>
            <person name="Debat H.J."/>
            <person name="Wong I."/>
            <person name="Day J.C."/>
            <person name="Suvorov A."/>
            <person name="Silva C.J."/>
            <person name="Stanger-Hall K.F."/>
            <person name="Hall D.W."/>
            <person name="Schmitz R.J."/>
            <person name="Nelson D.R."/>
            <person name="Lewis S.M."/>
            <person name="Shigenobu S."/>
            <person name="Bybee S.M."/>
            <person name="Larracuente A.M."/>
            <person name="Oba Y."/>
            <person name="Weng J.K."/>
        </authorList>
    </citation>
    <scope>NUCLEOTIDE SEQUENCE [LARGE SCALE GENOMIC DNA]</scope>
    <source>
        <strain evidence="8">1611_PpyrPB1</strain>
        <tissue evidence="8">Whole body</tissue>
    </source>
</reference>
<keyword evidence="9" id="KW-1185">Reference proteome</keyword>
<dbReference type="FunCoup" id="A0A1Y1LH39">
    <property type="interactions" value="804"/>
</dbReference>